<gene>
    <name evidence="2" type="ORF">FLL46_12915</name>
</gene>
<keyword evidence="1" id="KW-1133">Transmembrane helix</keyword>
<comment type="caution">
    <text evidence="2">The sequence shown here is derived from an EMBL/GenBank/DDBJ whole genome shotgun (WGS) entry which is preliminary data.</text>
</comment>
<dbReference type="OrthoDB" id="6397936at2"/>
<evidence type="ECO:0008006" key="4">
    <source>
        <dbReference type="Google" id="ProtNLM"/>
    </source>
</evidence>
<keyword evidence="3" id="KW-1185">Reference proteome</keyword>
<evidence type="ECO:0000313" key="3">
    <source>
        <dbReference type="Proteomes" id="UP000315439"/>
    </source>
</evidence>
<feature type="transmembrane region" description="Helical" evidence="1">
    <location>
        <begin position="88"/>
        <end position="106"/>
    </location>
</feature>
<dbReference type="AlphaFoldDB" id="A0A545UD06"/>
<sequence length="247" mass="26880">MIALIASFFSLCVGPLVYQTFGPLRRTDKIVSGIVLIVVAGIIVFEVIPQTYQIIGWLSLLVGAIGFAGPTLIEKAFRHAADTTHKVTIYLGISGLLVHALLDGAALQTDQGNQASGLTLAIILHRVPVGLTIWWLLKPLIGERYALVSLLLMGLTTVAGFMLNQMISNYHDNYFFALVQALIAGSLLHVAIHKPHSDGCMHTSESHHNHVPPKPSKTHSIKNFLLRWESLGVVIGLLILAIVHSQH</sequence>
<feature type="transmembrane region" description="Helical" evidence="1">
    <location>
        <begin position="118"/>
        <end position="137"/>
    </location>
</feature>
<dbReference type="Proteomes" id="UP000315439">
    <property type="component" value="Unassembled WGS sequence"/>
</dbReference>
<proteinExistence type="predicted"/>
<accession>A0A545UD06</accession>
<evidence type="ECO:0000313" key="2">
    <source>
        <dbReference type="EMBL" id="TQV87345.1"/>
    </source>
</evidence>
<keyword evidence="1" id="KW-0472">Membrane</keyword>
<keyword evidence="1" id="KW-0812">Transmembrane</keyword>
<name>A0A545UD06_9GAMM</name>
<feature type="transmembrane region" description="Helical" evidence="1">
    <location>
        <begin position="224"/>
        <end position="243"/>
    </location>
</feature>
<feature type="transmembrane region" description="Helical" evidence="1">
    <location>
        <begin position="174"/>
        <end position="192"/>
    </location>
</feature>
<dbReference type="RefSeq" id="WP_142893992.1">
    <property type="nucleotide sequence ID" value="NZ_ML660164.1"/>
</dbReference>
<feature type="transmembrane region" description="Helical" evidence="1">
    <location>
        <begin position="55"/>
        <end position="73"/>
    </location>
</feature>
<organism evidence="2 3">
    <name type="scientific">Aliikangiella coralliicola</name>
    <dbReference type="NCBI Taxonomy" id="2592383"/>
    <lineage>
        <taxon>Bacteria</taxon>
        <taxon>Pseudomonadati</taxon>
        <taxon>Pseudomonadota</taxon>
        <taxon>Gammaproteobacteria</taxon>
        <taxon>Oceanospirillales</taxon>
        <taxon>Pleioneaceae</taxon>
        <taxon>Aliikangiella</taxon>
    </lineage>
</organism>
<feature type="transmembrane region" description="Helical" evidence="1">
    <location>
        <begin position="143"/>
        <end position="162"/>
    </location>
</feature>
<protein>
    <recommendedName>
        <fullName evidence="4">ZIP family metal transporter</fullName>
    </recommendedName>
</protein>
<feature type="transmembrane region" description="Helical" evidence="1">
    <location>
        <begin position="29"/>
        <end position="48"/>
    </location>
</feature>
<evidence type="ECO:0000256" key="1">
    <source>
        <dbReference type="SAM" id="Phobius"/>
    </source>
</evidence>
<dbReference type="EMBL" id="VIKS01000008">
    <property type="protein sequence ID" value="TQV87345.1"/>
    <property type="molecule type" value="Genomic_DNA"/>
</dbReference>
<reference evidence="2 3" key="1">
    <citation type="submission" date="2019-07" db="EMBL/GenBank/DDBJ databases">
        <title>Draft genome for Aliikangiella sp. M105.</title>
        <authorList>
            <person name="Wang G."/>
        </authorList>
    </citation>
    <scope>NUCLEOTIDE SEQUENCE [LARGE SCALE GENOMIC DNA]</scope>
    <source>
        <strain evidence="2 3">M105</strain>
    </source>
</reference>